<evidence type="ECO:0000256" key="1">
    <source>
        <dbReference type="ARBA" id="ARBA00022485"/>
    </source>
</evidence>
<dbReference type="PROSITE" id="PS00198">
    <property type="entry name" value="4FE4S_FER_1"/>
    <property type="match status" value="1"/>
</dbReference>
<keyword evidence="2" id="KW-0479">Metal-binding</keyword>
<evidence type="ECO:0000256" key="2">
    <source>
        <dbReference type="ARBA" id="ARBA00022723"/>
    </source>
</evidence>
<dbReference type="Proteomes" id="UP000789803">
    <property type="component" value="Unassembled WGS sequence"/>
</dbReference>
<organism evidence="6 7">
    <name type="scientific">Campylobacter majalis</name>
    <dbReference type="NCBI Taxonomy" id="2790656"/>
    <lineage>
        <taxon>Bacteria</taxon>
        <taxon>Pseudomonadati</taxon>
        <taxon>Campylobacterota</taxon>
        <taxon>Epsilonproteobacteria</taxon>
        <taxon>Campylobacterales</taxon>
        <taxon>Campylobacteraceae</taxon>
        <taxon>Campylobacter</taxon>
    </lineage>
</organism>
<reference evidence="6 7" key="1">
    <citation type="submission" date="2020-11" db="EMBL/GenBank/DDBJ databases">
        <authorList>
            <person name="Peeters C."/>
        </authorList>
    </citation>
    <scope>NUCLEOTIDE SEQUENCE [LARGE SCALE GENOMIC DNA]</scope>
    <source>
        <strain evidence="6 7">LMG 7974</strain>
    </source>
</reference>
<keyword evidence="4" id="KW-0411">Iron-sulfur</keyword>
<accession>A0ABM8Q437</accession>
<dbReference type="InterPro" id="IPR017896">
    <property type="entry name" value="4Fe4S_Fe-S-bd"/>
</dbReference>
<protein>
    <submittedName>
        <fullName evidence="6">Ferredoxin-type protein NapF</fullName>
    </submittedName>
</protein>
<keyword evidence="1" id="KW-0004">4Fe-4S</keyword>
<dbReference type="Pfam" id="PF13237">
    <property type="entry name" value="Fer4_10"/>
    <property type="match status" value="1"/>
</dbReference>
<feature type="domain" description="4Fe-4S ferredoxin-type" evidence="5">
    <location>
        <begin position="414"/>
        <end position="443"/>
    </location>
</feature>
<comment type="caution">
    <text evidence="6">The sequence shown here is derived from an EMBL/GenBank/DDBJ whole genome shotgun (WGS) entry which is preliminary data.</text>
</comment>
<evidence type="ECO:0000259" key="5">
    <source>
        <dbReference type="PROSITE" id="PS51379"/>
    </source>
</evidence>
<evidence type="ECO:0000313" key="6">
    <source>
        <dbReference type="EMBL" id="CAD7287511.1"/>
    </source>
</evidence>
<dbReference type="Pfam" id="PF12838">
    <property type="entry name" value="Fer4_7"/>
    <property type="match status" value="1"/>
</dbReference>
<dbReference type="EMBL" id="CAJHOF010000003">
    <property type="protein sequence ID" value="CAD7287511.1"/>
    <property type="molecule type" value="Genomic_DNA"/>
</dbReference>
<dbReference type="RefSeq" id="WP_229932213.1">
    <property type="nucleotide sequence ID" value="NZ_CAJHOF010000003.1"/>
</dbReference>
<dbReference type="PANTHER" id="PTHR24960:SF79">
    <property type="entry name" value="PHOTOSYSTEM I IRON-SULFUR CENTER"/>
    <property type="match status" value="1"/>
</dbReference>
<gene>
    <name evidence="6" type="primary">napF_1</name>
    <name evidence="6" type="ORF">LMG7974_00390</name>
</gene>
<dbReference type="InterPro" id="IPR017900">
    <property type="entry name" value="4Fe4S_Fe_S_CS"/>
</dbReference>
<evidence type="ECO:0000256" key="4">
    <source>
        <dbReference type="ARBA" id="ARBA00023014"/>
    </source>
</evidence>
<dbReference type="InterPro" id="IPR050157">
    <property type="entry name" value="PSI_iron-sulfur_center"/>
</dbReference>
<dbReference type="Gene3D" id="3.30.70.20">
    <property type="match status" value="2"/>
</dbReference>
<dbReference type="SUPFAM" id="SSF54862">
    <property type="entry name" value="4Fe-4S ferredoxins"/>
    <property type="match status" value="1"/>
</dbReference>
<evidence type="ECO:0000256" key="3">
    <source>
        <dbReference type="ARBA" id="ARBA00023004"/>
    </source>
</evidence>
<feature type="domain" description="4Fe-4S ferredoxin-type" evidence="5">
    <location>
        <begin position="229"/>
        <end position="258"/>
    </location>
</feature>
<feature type="domain" description="4Fe-4S ferredoxin-type" evidence="5">
    <location>
        <begin position="445"/>
        <end position="475"/>
    </location>
</feature>
<dbReference type="PANTHER" id="PTHR24960">
    <property type="entry name" value="PHOTOSYSTEM I IRON-SULFUR CENTER-RELATED"/>
    <property type="match status" value="1"/>
</dbReference>
<evidence type="ECO:0000313" key="7">
    <source>
        <dbReference type="Proteomes" id="UP000789803"/>
    </source>
</evidence>
<keyword evidence="3" id="KW-0408">Iron</keyword>
<proteinExistence type="predicted"/>
<keyword evidence="7" id="KW-1185">Reference proteome</keyword>
<sequence length="556" mass="62527">MKEFGFYNTLDEPIVLNEQIEISNDLNAKFLISNSDKLKADIVAHEIDFYLKNTLDDTLTKAKNTLLLYEARASAFDLAKDVDYKKKTGKNILVVSNSERKSLDERLSQGGYKSIWLNHFEIKFVYGSAGELGAIVLKDNEEYEIEFDFMLVNNAQNYMLKQSGCIEISTLSDDEILAYLDTHHPIYSYKSYIHYDQSICQYHERRHEICAKCADVCPSVAILKDDETKHLVFSHIDCVDCGECVGVCPSGAIDYSRITRQSFAQIARMYKGKIPLVVPNACFDDVSVSLPSGVLPFGAWSEKFLSEAHLLTLLQESGSSVVIYSPSPSRVLNEAVLIINQIYELKFKTKAIYVARDEDTLRAALDMAKIISGSEYSTSEYALPKREIFSKRLSYIVGDGDLGEVYTDELIRYGKIEINRDTCTLCLSCVGACNVNALIADKASNSIKFNPSICTACGYCELSCAEKDTLFLHRGVIELKPQSFTYTELARDELFKCVECGKEFATKKAVEKIATLMAPKFADYPEKIKTLYCCSDCKAKVMIKAQILARQNDFTQ</sequence>
<name>A0ABM8Q437_9BACT</name>
<dbReference type="PROSITE" id="PS51379">
    <property type="entry name" value="4FE4S_FER_2"/>
    <property type="match status" value="3"/>
</dbReference>